<proteinExistence type="predicted"/>
<accession>A0ABV8SSU0</accession>
<dbReference type="RefSeq" id="WP_380596516.1">
    <property type="nucleotide sequence ID" value="NZ_JBHSDU010000003.1"/>
</dbReference>
<dbReference type="SUPFAM" id="SSF111069">
    <property type="entry name" value="Hypothetical protein yfbM"/>
    <property type="match status" value="1"/>
</dbReference>
<keyword evidence="2" id="KW-1185">Reference proteome</keyword>
<evidence type="ECO:0000313" key="2">
    <source>
        <dbReference type="Proteomes" id="UP001595904"/>
    </source>
</evidence>
<dbReference type="Pfam" id="PF08974">
    <property type="entry name" value="DUF1877"/>
    <property type="match status" value="1"/>
</dbReference>
<organism evidence="1 2">
    <name type="scientific">Steroidobacter flavus</name>
    <dbReference type="NCBI Taxonomy" id="1842136"/>
    <lineage>
        <taxon>Bacteria</taxon>
        <taxon>Pseudomonadati</taxon>
        <taxon>Pseudomonadota</taxon>
        <taxon>Gammaproteobacteria</taxon>
        <taxon>Steroidobacterales</taxon>
        <taxon>Steroidobacteraceae</taxon>
        <taxon>Steroidobacter</taxon>
    </lineage>
</organism>
<gene>
    <name evidence="1" type="ORF">ACFPN2_10265</name>
</gene>
<reference evidence="2" key="1">
    <citation type="journal article" date="2019" name="Int. J. Syst. Evol. Microbiol.">
        <title>The Global Catalogue of Microorganisms (GCM) 10K type strain sequencing project: providing services to taxonomists for standard genome sequencing and annotation.</title>
        <authorList>
            <consortium name="The Broad Institute Genomics Platform"/>
            <consortium name="The Broad Institute Genome Sequencing Center for Infectious Disease"/>
            <person name="Wu L."/>
            <person name="Ma J."/>
        </authorList>
    </citation>
    <scope>NUCLEOTIDE SEQUENCE [LARGE SCALE GENOMIC DNA]</scope>
    <source>
        <strain evidence="2">CGMCC 1.10759</strain>
    </source>
</reference>
<protein>
    <submittedName>
        <fullName evidence="1">YfbM family protein</fullName>
    </submittedName>
</protein>
<sequence length="177" mass="19933">MIRSLLYVFILMFAWPVHASVVYYLVAMPEPQVPELVKSEVALTQALFEGQNPDRLYLDKAWHGIHWLLAKSAGSTDEPLSKLIMGGKPVGVKLPYGQPRVHTAAEVKRFASLLDAVDIDKLAKNYDVAAMDAAYIYPEGWGDEPDNLEILKSFFVDLRDFYRRAAKDGKAVLYAWS</sequence>
<name>A0ABV8SSU0_9GAMM</name>
<dbReference type="Proteomes" id="UP001595904">
    <property type="component" value="Unassembled WGS sequence"/>
</dbReference>
<evidence type="ECO:0000313" key="1">
    <source>
        <dbReference type="EMBL" id="MFC4309464.1"/>
    </source>
</evidence>
<comment type="caution">
    <text evidence="1">The sequence shown here is derived from an EMBL/GenBank/DDBJ whole genome shotgun (WGS) entry which is preliminary data.</text>
</comment>
<dbReference type="InterPro" id="IPR015068">
    <property type="entry name" value="DUF1877"/>
</dbReference>
<dbReference type="InterPro" id="IPR035944">
    <property type="entry name" value="YfbM-like_sf"/>
</dbReference>
<dbReference type="Gene3D" id="3.40.1760.10">
    <property type="entry name" value="YfbM-like super family"/>
    <property type="match status" value="1"/>
</dbReference>
<dbReference type="EMBL" id="JBHSDU010000003">
    <property type="protein sequence ID" value="MFC4309464.1"/>
    <property type="molecule type" value="Genomic_DNA"/>
</dbReference>